<sequence>PYTDQRYNIELLAKSLNKQEHDISAAIKSQGFTGFREYINYLRLEYFRQLAAENPKSNVKELMFACGFTSRATFYRNFSEKYGVSPSKFIENQRVEQ</sequence>
<keyword evidence="2" id="KW-0238">DNA-binding</keyword>
<keyword evidence="3" id="KW-0804">Transcription</keyword>
<dbReference type="PANTHER" id="PTHR43280">
    <property type="entry name" value="ARAC-FAMILY TRANSCRIPTIONAL REGULATOR"/>
    <property type="match status" value="1"/>
</dbReference>
<accession>A0A5M5BZG9</accession>
<name>A0A5M5BZG9_BACOV</name>
<dbReference type="GO" id="GO:0043565">
    <property type="term" value="F:sequence-specific DNA binding"/>
    <property type="evidence" value="ECO:0007669"/>
    <property type="project" value="InterPro"/>
</dbReference>
<dbReference type="Pfam" id="PF12833">
    <property type="entry name" value="HTH_18"/>
    <property type="match status" value="1"/>
</dbReference>
<proteinExistence type="predicted"/>
<dbReference type="Proteomes" id="UP000323717">
    <property type="component" value="Unassembled WGS sequence"/>
</dbReference>
<evidence type="ECO:0000313" key="5">
    <source>
        <dbReference type="EMBL" id="KAA3947726.1"/>
    </source>
</evidence>
<organism evidence="5 6">
    <name type="scientific">Bacteroides ovatus</name>
    <dbReference type="NCBI Taxonomy" id="28116"/>
    <lineage>
        <taxon>Bacteria</taxon>
        <taxon>Pseudomonadati</taxon>
        <taxon>Bacteroidota</taxon>
        <taxon>Bacteroidia</taxon>
        <taxon>Bacteroidales</taxon>
        <taxon>Bacteroidaceae</taxon>
        <taxon>Bacteroides</taxon>
    </lineage>
</organism>
<dbReference type="AlphaFoldDB" id="A0A5M5BZG9"/>
<dbReference type="InterPro" id="IPR009057">
    <property type="entry name" value="Homeodomain-like_sf"/>
</dbReference>
<keyword evidence="1" id="KW-0805">Transcription regulation</keyword>
<gene>
    <name evidence="5" type="ORF">F3D71_17350</name>
</gene>
<dbReference type="SUPFAM" id="SSF46689">
    <property type="entry name" value="Homeodomain-like"/>
    <property type="match status" value="1"/>
</dbReference>
<evidence type="ECO:0000256" key="3">
    <source>
        <dbReference type="ARBA" id="ARBA00023163"/>
    </source>
</evidence>
<evidence type="ECO:0000256" key="1">
    <source>
        <dbReference type="ARBA" id="ARBA00023015"/>
    </source>
</evidence>
<dbReference type="SMART" id="SM00342">
    <property type="entry name" value="HTH_ARAC"/>
    <property type="match status" value="1"/>
</dbReference>
<dbReference type="EMBL" id="VWLE01000271">
    <property type="protein sequence ID" value="KAA3947726.1"/>
    <property type="molecule type" value="Genomic_DNA"/>
</dbReference>
<evidence type="ECO:0000313" key="6">
    <source>
        <dbReference type="Proteomes" id="UP000323717"/>
    </source>
</evidence>
<dbReference type="PANTHER" id="PTHR43280:SF2">
    <property type="entry name" value="HTH-TYPE TRANSCRIPTIONAL REGULATOR EXSA"/>
    <property type="match status" value="1"/>
</dbReference>
<evidence type="ECO:0000259" key="4">
    <source>
        <dbReference type="PROSITE" id="PS01124"/>
    </source>
</evidence>
<dbReference type="Gene3D" id="1.10.10.60">
    <property type="entry name" value="Homeodomain-like"/>
    <property type="match status" value="1"/>
</dbReference>
<dbReference type="PROSITE" id="PS01124">
    <property type="entry name" value="HTH_ARAC_FAMILY_2"/>
    <property type="match status" value="1"/>
</dbReference>
<feature type="domain" description="HTH araC/xylS-type" evidence="4">
    <location>
        <begin position="1"/>
        <end position="92"/>
    </location>
</feature>
<dbReference type="GO" id="GO:0003700">
    <property type="term" value="F:DNA-binding transcription factor activity"/>
    <property type="evidence" value="ECO:0007669"/>
    <property type="project" value="InterPro"/>
</dbReference>
<comment type="caution">
    <text evidence="5">The sequence shown here is derived from an EMBL/GenBank/DDBJ whole genome shotgun (WGS) entry which is preliminary data.</text>
</comment>
<protein>
    <submittedName>
        <fullName evidence="5">AraC family transcriptional regulator</fullName>
    </submittedName>
</protein>
<dbReference type="InterPro" id="IPR018060">
    <property type="entry name" value="HTH_AraC"/>
</dbReference>
<reference evidence="5 6" key="1">
    <citation type="journal article" date="2019" name="Nat. Med.">
        <title>A library of human gut bacterial isolates paired with longitudinal multiomics data enables mechanistic microbiome research.</title>
        <authorList>
            <person name="Poyet M."/>
            <person name="Groussin M."/>
            <person name="Gibbons S.M."/>
            <person name="Avila-Pacheco J."/>
            <person name="Jiang X."/>
            <person name="Kearney S.M."/>
            <person name="Perrotta A.R."/>
            <person name="Berdy B."/>
            <person name="Zhao S."/>
            <person name="Lieberman T.D."/>
            <person name="Swanson P.K."/>
            <person name="Smith M."/>
            <person name="Roesemann S."/>
            <person name="Alexander J.E."/>
            <person name="Rich S.A."/>
            <person name="Livny J."/>
            <person name="Vlamakis H."/>
            <person name="Clish C."/>
            <person name="Bullock K."/>
            <person name="Deik A."/>
            <person name="Scott J."/>
            <person name="Pierce K.A."/>
            <person name="Xavier R.J."/>
            <person name="Alm E.J."/>
        </authorList>
    </citation>
    <scope>NUCLEOTIDE SEQUENCE [LARGE SCALE GENOMIC DNA]</scope>
    <source>
        <strain evidence="5 6">BIOML-A163</strain>
    </source>
</reference>
<evidence type="ECO:0000256" key="2">
    <source>
        <dbReference type="ARBA" id="ARBA00023125"/>
    </source>
</evidence>
<feature type="non-terminal residue" evidence="5">
    <location>
        <position position="1"/>
    </location>
</feature>